<comment type="caution">
    <text evidence="1">The sequence shown here is derived from an EMBL/GenBank/DDBJ whole genome shotgun (WGS) entry which is preliminary data.</text>
</comment>
<name>A0AAN9B1A6_9CAEN</name>
<reference evidence="1 2" key="1">
    <citation type="submission" date="2024-02" db="EMBL/GenBank/DDBJ databases">
        <title>Chromosome-scale genome assembly of the rough periwinkle Littorina saxatilis.</title>
        <authorList>
            <person name="De Jode A."/>
            <person name="Faria R."/>
            <person name="Formenti G."/>
            <person name="Sims Y."/>
            <person name="Smith T.P."/>
            <person name="Tracey A."/>
            <person name="Wood J.M.D."/>
            <person name="Zagrodzka Z.B."/>
            <person name="Johannesson K."/>
            <person name="Butlin R.K."/>
            <person name="Leder E.H."/>
        </authorList>
    </citation>
    <scope>NUCLEOTIDE SEQUENCE [LARGE SCALE GENOMIC DNA]</scope>
    <source>
        <strain evidence="1">Snail1</strain>
        <tissue evidence="1">Muscle</tissue>
    </source>
</reference>
<sequence>MCVLGGGGGNLSKQDSDRLEKLVKKAGSVVGRKQETIESVCQRRLTDRLTSILADETHPLKPEFDSRRIDRSGRLRAMVARTSRFRNSFVPRAIHAFNQSHVRGLYHVSLS</sequence>
<organism evidence="1 2">
    <name type="scientific">Littorina saxatilis</name>
    <dbReference type="NCBI Taxonomy" id="31220"/>
    <lineage>
        <taxon>Eukaryota</taxon>
        <taxon>Metazoa</taxon>
        <taxon>Spiralia</taxon>
        <taxon>Lophotrochozoa</taxon>
        <taxon>Mollusca</taxon>
        <taxon>Gastropoda</taxon>
        <taxon>Caenogastropoda</taxon>
        <taxon>Littorinimorpha</taxon>
        <taxon>Littorinoidea</taxon>
        <taxon>Littorinidae</taxon>
        <taxon>Littorina</taxon>
    </lineage>
</organism>
<evidence type="ECO:0000313" key="2">
    <source>
        <dbReference type="Proteomes" id="UP001374579"/>
    </source>
</evidence>
<dbReference type="EMBL" id="JBAMIC010000014">
    <property type="protein sequence ID" value="KAK7095964.1"/>
    <property type="molecule type" value="Genomic_DNA"/>
</dbReference>
<accession>A0AAN9B1A6</accession>
<keyword evidence="2" id="KW-1185">Reference proteome</keyword>
<dbReference type="Proteomes" id="UP001374579">
    <property type="component" value="Unassembled WGS sequence"/>
</dbReference>
<evidence type="ECO:0000313" key="1">
    <source>
        <dbReference type="EMBL" id="KAK7095964.1"/>
    </source>
</evidence>
<gene>
    <name evidence="1" type="ORF">V1264_005314</name>
</gene>
<proteinExistence type="predicted"/>
<protein>
    <submittedName>
        <fullName evidence="1">Uncharacterized protein</fullName>
    </submittedName>
</protein>
<dbReference type="AlphaFoldDB" id="A0AAN9B1A6"/>